<proteinExistence type="predicted"/>
<sequence>MVPHAEHAAAQTAAAAGEVGLVGQLGHDPFVAAVAGQPARTVAAIVAHIAGHVALRGRGRGGNGHGRIGVIYAPQLLGRLLGRGRNGQQQGEEEGKEAFLLHGKGLDKADGGARNISLLDSK</sequence>
<name>F9D3X8_PREDD</name>
<evidence type="ECO:0000313" key="2">
    <source>
        <dbReference type="Proteomes" id="UP000007820"/>
    </source>
</evidence>
<gene>
    <name evidence="1" type="ORF">HMPREF9136_1556</name>
</gene>
<dbReference type="Proteomes" id="UP000007820">
    <property type="component" value="Unassembled WGS sequence"/>
</dbReference>
<comment type="caution">
    <text evidence="1">The sequence shown here is derived from an EMBL/GenBank/DDBJ whole genome shotgun (WGS) entry which is preliminary data.</text>
</comment>
<accession>F9D3X8</accession>
<protein>
    <submittedName>
        <fullName evidence="1">Uncharacterized protein</fullName>
    </submittedName>
</protein>
<reference evidence="1 2" key="1">
    <citation type="submission" date="2011-04" db="EMBL/GenBank/DDBJ databases">
        <authorList>
            <person name="Muzny D."/>
            <person name="Qin X."/>
            <person name="Deng J."/>
            <person name="Jiang H."/>
            <person name="Liu Y."/>
            <person name="Qu J."/>
            <person name="Song X.-Z."/>
            <person name="Zhang L."/>
            <person name="Thornton R."/>
            <person name="Coyle M."/>
            <person name="Francisco L."/>
            <person name="Jackson L."/>
            <person name="Javaid M."/>
            <person name="Korchina V."/>
            <person name="Kovar C."/>
            <person name="Mata R."/>
            <person name="Mathew T."/>
            <person name="Ngo R."/>
            <person name="Nguyen L."/>
            <person name="Nguyen N."/>
            <person name="Okwuonu G."/>
            <person name="Ongeri F."/>
            <person name="Pham C."/>
            <person name="Simmons D."/>
            <person name="Wilczek-Boney K."/>
            <person name="Hale W."/>
            <person name="Jakkamsetti A."/>
            <person name="Pham P."/>
            <person name="Ruth R."/>
            <person name="San Lucas F."/>
            <person name="Warren J."/>
            <person name="Zhang J."/>
            <person name="Zhao Z."/>
            <person name="Zhou C."/>
            <person name="Zhu D."/>
            <person name="Lee S."/>
            <person name="Bess C."/>
            <person name="Blankenburg K."/>
            <person name="Forbes L."/>
            <person name="Fu Q."/>
            <person name="Gubbala S."/>
            <person name="Hirani K."/>
            <person name="Jayaseelan J.C."/>
            <person name="Lara F."/>
            <person name="Munidasa M."/>
            <person name="Palculict T."/>
            <person name="Patil S."/>
            <person name="Pu L.-L."/>
            <person name="Saada N."/>
            <person name="Tang L."/>
            <person name="Weissenberger G."/>
            <person name="Zhu Y."/>
            <person name="Hemphill L."/>
            <person name="Shang Y."/>
            <person name="Youmans B."/>
            <person name="Ayvaz T."/>
            <person name="Ross M."/>
            <person name="Santibanez J."/>
            <person name="Aqrawi P."/>
            <person name="Gross S."/>
            <person name="Joshi V."/>
            <person name="Fowler G."/>
            <person name="Nazareth L."/>
            <person name="Reid J."/>
            <person name="Worley K."/>
            <person name="Petrosino J."/>
            <person name="Highlander S."/>
            <person name="Gibbs R."/>
        </authorList>
    </citation>
    <scope>NUCLEOTIDE SEQUENCE [LARGE SCALE GENOMIC DNA]</scope>
    <source>
        <strain evidence="1 2">DSM 3688</strain>
    </source>
</reference>
<organism evidence="1 2">
    <name type="scientific">Prevotella dentalis (strain ATCC 49559 / DSM 3688 / JCM 13448 / NCTC 12043 / ES 2772)</name>
    <name type="common">Mitsuokella dentalis</name>
    <dbReference type="NCBI Taxonomy" id="908937"/>
    <lineage>
        <taxon>Bacteria</taxon>
        <taxon>Pseudomonadati</taxon>
        <taxon>Bacteroidota</taxon>
        <taxon>Bacteroidia</taxon>
        <taxon>Bacteroidales</taxon>
        <taxon>Prevotellaceae</taxon>
        <taxon>Prevotella</taxon>
    </lineage>
</organism>
<dbReference type="AlphaFoldDB" id="F9D3X8"/>
<evidence type="ECO:0000313" key="1">
    <source>
        <dbReference type="EMBL" id="EGQ14413.1"/>
    </source>
</evidence>
<dbReference type="EMBL" id="AFPW01000022">
    <property type="protein sequence ID" value="EGQ14413.1"/>
    <property type="molecule type" value="Genomic_DNA"/>
</dbReference>